<dbReference type="GO" id="GO:0055085">
    <property type="term" value="P:transmembrane transport"/>
    <property type="evidence" value="ECO:0007669"/>
    <property type="project" value="InterPro"/>
</dbReference>
<keyword evidence="6 7" id="KW-0472">Membrane</keyword>
<dbReference type="RefSeq" id="WP_066293780.1">
    <property type="nucleotide sequence ID" value="NZ_CP016761.1"/>
</dbReference>
<dbReference type="AlphaFoldDB" id="A0A1B1Z9F9"/>
<feature type="transmembrane region" description="Helical" evidence="7">
    <location>
        <begin position="12"/>
        <end position="34"/>
    </location>
</feature>
<reference evidence="9 10" key="1">
    <citation type="submission" date="2016-08" db="EMBL/GenBank/DDBJ databases">
        <title>Complete genome sequence of Fictibacillus arsenicus G25-54, a strain with toxicity to nematodes and a potential arsenic-resistance activity.</title>
        <authorList>
            <person name="Zheng Z."/>
        </authorList>
    </citation>
    <scope>NUCLEOTIDE SEQUENCE [LARGE SCALE GENOMIC DNA]</scope>
    <source>
        <strain evidence="9 10">G25-54</strain>
    </source>
</reference>
<dbReference type="CDD" id="cd06261">
    <property type="entry name" value="TM_PBP2"/>
    <property type="match status" value="1"/>
</dbReference>
<evidence type="ECO:0000256" key="5">
    <source>
        <dbReference type="ARBA" id="ARBA00022989"/>
    </source>
</evidence>
<dbReference type="InterPro" id="IPR035906">
    <property type="entry name" value="MetI-like_sf"/>
</dbReference>
<dbReference type="SUPFAM" id="SSF161098">
    <property type="entry name" value="MetI-like"/>
    <property type="match status" value="1"/>
</dbReference>
<protein>
    <submittedName>
        <fullName evidence="9">ABC transporter permease</fullName>
    </submittedName>
</protein>
<proteinExistence type="inferred from homology"/>
<evidence type="ECO:0000256" key="7">
    <source>
        <dbReference type="RuleBase" id="RU363032"/>
    </source>
</evidence>
<dbReference type="PANTHER" id="PTHR43744:SF12">
    <property type="entry name" value="ABC TRANSPORTER PERMEASE PROTEIN MG189-RELATED"/>
    <property type="match status" value="1"/>
</dbReference>
<dbReference type="InterPro" id="IPR000515">
    <property type="entry name" value="MetI-like"/>
</dbReference>
<dbReference type="PROSITE" id="PS50928">
    <property type="entry name" value="ABC_TM1"/>
    <property type="match status" value="1"/>
</dbReference>
<sequence>MYTTKTSLFWKFVVYAVLIAGAAIFIVPFIYMLLTTFVDNAYTLPRPSEVFSVTPNLDNYETVWNRNNFFRYFLNSLLIAGVSMIGSLFLGALTAYAFARFHFPFKEFLFRMFLFTMMIPVVLAIVPQFTVISNLGLVNTYAGLWLLYIGGGVVGSTFFLRGFFETIPKELEDSIRIDGGGNWRIFWNIYLPLSKPALGTMAIFSFSGTWDEYFVALTIIKDEALRTLPIALMMFQGQHASNWAWIFAASIIALLPVVLIYIIFQKHFVKSGLSEGSMKG</sequence>
<keyword evidence="10" id="KW-1185">Reference proteome</keyword>
<feature type="transmembrane region" description="Helical" evidence="7">
    <location>
        <begin position="142"/>
        <end position="164"/>
    </location>
</feature>
<keyword evidence="5 7" id="KW-1133">Transmembrane helix</keyword>
<comment type="similarity">
    <text evidence="7">Belongs to the binding-protein-dependent transport system permease family.</text>
</comment>
<dbReference type="PANTHER" id="PTHR43744">
    <property type="entry name" value="ABC TRANSPORTER PERMEASE PROTEIN MG189-RELATED-RELATED"/>
    <property type="match status" value="1"/>
</dbReference>
<feature type="domain" description="ABC transmembrane type-1" evidence="8">
    <location>
        <begin position="73"/>
        <end position="264"/>
    </location>
</feature>
<comment type="subcellular location">
    <subcellularLocation>
        <location evidence="1 7">Cell membrane</location>
        <topology evidence="1 7">Multi-pass membrane protein</topology>
    </subcellularLocation>
</comment>
<accession>A0A1B1Z9F9</accession>
<evidence type="ECO:0000256" key="3">
    <source>
        <dbReference type="ARBA" id="ARBA00022475"/>
    </source>
</evidence>
<dbReference type="STRING" id="255247.ABE41_018835"/>
<name>A0A1B1Z9F9_9BACL</name>
<evidence type="ECO:0000256" key="4">
    <source>
        <dbReference type="ARBA" id="ARBA00022692"/>
    </source>
</evidence>
<evidence type="ECO:0000256" key="2">
    <source>
        <dbReference type="ARBA" id="ARBA00022448"/>
    </source>
</evidence>
<dbReference type="EMBL" id="CP016761">
    <property type="protein sequence ID" value="ANX14073.1"/>
    <property type="molecule type" value="Genomic_DNA"/>
</dbReference>
<evidence type="ECO:0000313" key="9">
    <source>
        <dbReference type="EMBL" id="ANX14073.1"/>
    </source>
</evidence>
<evidence type="ECO:0000256" key="6">
    <source>
        <dbReference type="ARBA" id="ARBA00023136"/>
    </source>
</evidence>
<organism evidence="9 10">
    <name type="scientific">Fictibacillus arsenicus</name>
    <dbReference type="NCBI Taxonomy" id="255247"/>
    <lineage>
        <taxon>Bacteria</taxon>
        <taxon>Bacillati</taxon>
        <taxon>Bacillota</taxon>
        <taxon>Bacilli</taxon>
        <taxon>Bacillales</taxon>
        <taxon>Fictibacillaceae</taxon>
        <taxon>Fictibacillus</taxon>
    </lineage>
</organism>
<evidence type="ECO:0000259" key="8">
    <source>
        <dbReference type="PROSITE" id="PS50928"/>
    </source>
</evidence>
<dbReference type="Pfam" id="PF00528">
    <property type="entry name" value="BPD_transp_1"/>
    <property type="match status" value="1"/>
</dbReference>
<evidence type="ECO:0000313" key="10">
    <source>
        <dbReference type="Proteomes" id="UP000077412"/>
    </source>
</evidence>
<keyword evidence="2 7" id="KW-0813">Transport</keyword>
<dbReference type="KEGG" id="far:ABE41_018835"/>
<feature type="transmembrane region" description="Helical" evidence="7">
    <location>
        <begin position="72"/>
        <end position="96"/>
    </location>
</feature>
<dbReference type="GO" id="GO:0005886">
    <property type="term" value="C:plasma membrane"/>
    <property type="evidence" value="ECO:0007669"/>
    <property type="project" value="UniProtKB-SubCell"/>
</dbReference>
<dbReference type="Gene3D" id="1.10.3720.10">
    <property type="entry name" value="MetI-like"/>
    <property type="match status" value="1"/>
</dbReference>
<dbReference type="Proteomes" id="UP000077412">
    <property type="component" value="Chromosome"/>
</dbReference>
<keyword evidence="4 7" id="KW-0812">Transmembrane</keyword>
<evidence type="ECO:0000256" key="1">
    <source>
        <dbReference type="ARBA" id="ARBA00004651"/>
    </source>
</evidence>
<feature type="transmembrane region" description="Helical" evidence="7">
    <location>
        <begin position="108"/>
        <end position="130"/>
    </location>
</feature>
<feature type="transmembrane region" description="Helical" evidence="7">
    <location>
        <begin position="243"/>
        <end position="264"/>
    </location>
</feature>
<gene>
    <name evidence="9" type="ORF">ABE41_018835</name>
</gene>
<feature type="transmembrane region" description="Helical" evidence="7">
    <location>
        <begin position="185"/>
        <end position="206"/>
    </location>
</feature>
<keyword evidence="3" id="KW-1003">Cell membrane</keyword>